<keyword evidence="1" id="KW-1133">Transmembrane helix</keyword>
<evidence type="ECO:0000313" key="2">
    <source>
        <dbReference type="EMBL" id="SDE49620.1"/>
    </source>
</evidence>
<organism evidence="2 4">
    <name type="scientific">Streptomyces griseoaurantiacus</name>
    <dbReference type="NCBI Taxonomy" id="68213"/>
    <lineage>
        <taxon>Bacteria</taxon>
        <taxon>Bacillati</taxon>
        <taxon>Actinomycetota</taxon>
        <taxon>Actinomycetes</taxon>
        <taxon>Kitasatosporales</taxon>
        <taxon>Streptomycetaceae</taxon>
        <taxon>Streptomyces</taxon>
        <taxon>Streptomyces aurantiacus group</taxon>
    </lineage>
</organism>
<dbReference type="EMBL" id="FNAX01000002">
    <property type="protein sequence ID" value="SDE49620.1"/>
    <property type="molecule type" value="Genomic_DNA"/>
</dbReference>
<sequence>MNEPRPDAPAPRGPGRLTRASAWLRRRRDTLLLSAVRGAAYGAGAGTVGLVFWWIRRGA</sequence>
<feature type="transmembrane region" description="Helical" evidence="1">
    <location>
        <begin position="31"/>
        <end position="55"/>
    </location>
</feature>
<gene>
    <name evidence="3" type="ORF">OHN36_29155</name>
    <name evidence="2" type="ORF">SAMN05216260_102142</name>
</gene>
<dbReference type="Proteomes" id="UP001432161">
    <property type="component" value="Chromosome"/>
</dbReference>
<reference evidence="2 4" key="1">
    <citation type="submission" date="2016-10" db="EMBL/GenBank/DDBJ databases">
        <authorList>
            <person name="de Groot N.N."/>
        </authorList>
    </citation>
    <scope>NUCLEOTIDE SEQUENCE [LARGE SCALE GENOMIC DNA]</scope>
    <source>
        <strain evidence="2 4">CGMCC 4.1859</strain>
    </source>
</reference>
<dbReference type="AlphaFoldDB" id="A0A1G7DF18"/>
<name>A0A1G7DF18_9ACTN</name>
<evidence type="ECO:0000313" key="4">
    <source>
        <dbReference type="Proteomes" id="UP000198614"/>
    </source>
</evidence>
<keyword evidence="1" id="KW-0472">Membrane</keyword>
<proteinExistence type="predicted"/>
<evidence type="ECO:0000256" key="1">
    <source>
        <dbReference type="SAM" id="Phobius"/>
    </source>
</evidence>
<dbReference type="Proteomes" id="UP000198614">
    <property type="component" value="Unassembled WGS sequence"/>
</dbReference>
<accession>A0A1G7DF18</accession>
<protein>
    <submittedName>
        <fullName evidence="2">Uncharacterized protein</fullName>
    </submittedName>
</protein>
<keyword evidence="1" id="KW-0812">Transmembrane</keyword>
<evidence type="ECO:0000313" key="5">
    <source>
        <dbReference type="Proteomes" id="UP001432161"/>
    </source>
</evidence>
<evidence type="ECO:0000313" key="3">
    <source>
        <dbReference type="EMBL" id="WUR40937.1"/>
    </source>
</evidence>
<dbReference type="EMBL" id="CP108330">
    <property type="protein sequence ID" value="WUR40937.1"/>
    <property type="molecule type" value="Genomic_DNA"/>
</dbReference>
<keyword evidence="5" id="KW-1185">Reference proteome</keyword>
<reference evidence="3" key="2">
    <citation type="submission" date="2022-10" db="EMBL/GenBank/DDBJ databases">
        <title>The complete genomes of actinobacterial strains from the NBC collection.</title>
        <authorList>
            <person name="Joergensen T.S."/>
            <person name="Alvarez Arevalo M."/>
            <person name="Sterndorff E.B."/>
            <person name="Faurdal D."/>
            <person name="Vuksanovic O."/>
            <person name="Mourched A.-S."/>
            <person name="Charusanti P."/>
            <person name="Shaw S."/>
            <person name="Blin K."/>
            <person name="Weber T."/>
        </authorList>
    </citation>
    <scope>NUCLEOTIDE SEQUENCE</scope>
    <source>
        <strain evidence="3">NBC_00489</strain>
    </source>
</reference>